<comment type="caution">
    <text evidence="2">The sequence shown here is derived from an EMBL/GenBank/DDBJ whole genome shotgun (WGS) entry which is preliminary data.</text>
</comment>
<evidence type="ECO:0000256" key="1">
    <source>
        <dbReference type="SAM" id="Phobius"/>
    </source>
</evidence>
<accession>A0A366HCR7</accession>
<feature type="transmembrane region" description="Helical" evidence="1">
    <location>
        <begin position="201"/>
        <end position="219"/>
    </location>
</feature>
<dbReference type="Pfam" id="PF12730">
    <property type="entry name" value="ABC2_membrane_4"/>
    <property type="match status" value="1"/>
</dbReference>
<dbReference type="AlphaFoldDB" id="A0A366HCR7"/>
<feature type="transmembrane region" description="Helical" evidence="1">
    <location>
        <begin position="256"/>
        <end position="274"/>
    </location>
</feature>
<keyword evidence="1" id="KW-0472">Membrane</keyword>
<protein>
    <submittedName>
        <fullName evidence="2">ABC-2 type transport system permease protein</fullName>
    </submittedName>
</protein>
<dbReference type="OrthoDB" id="186284at2"/>
<name>A0A366HCR7_9BACT</name>
<dbReference type="RefSeq" id="WP_113960657.1">
    <property type="nucleotide sequence ID" value="NZ_QNRR01000009.1"/>
</dbReference>
<feature type="transmembrane region" description="Helical" evidence="1">
    <location>
        <begin position="173"/>
        <end position="194"/>
    </location>
</feature>
<evidence type="ECO:0000313" key="2">
    <source>
        <dbReference type="EMBL" id="RBP39770.1"/>
    </source>
</evidence>
<organism evidence="2 3">
    <name type="scientific">Roseimicrobium gellanilyticum</name>
    <dbReference type="NCBI Taxonomy" id="748857"/>
    <lineage>
        <taxon>Bacteria</taxon>
        <taxon>Pseudomonadati</taxon>
        <taxon>Verrucomicrobiota</taxon>
        <taxon>Verrucomicrobiia</taxon>
        <taxon>Verrucomicrobiales</taxon>
        <taxon>Verrucomicrobiaceae</taxon>
        <taxon>Roseimicrobium</taxon>
    </lineage>
</organism>
<dbReference type="EMBL" id="QNRR01000009">
    <property type="protein sequence ID" value="RBP39770.1"/>
    <property type="molecule type" value="Genomic_DNA"/>
</dbReference>
<dbReference type="PANTHER" id="PTHR37305">
    <property type="entry name" value="INTEGRAL MEMBRANE PROTEIN-RELATED"/>
    <property type="match status" value="1"/>
</dbReference>
<keyword evidence="1" id="KW-1133">Transmembrane helix</keyword>
<keyword evidence="1" id="KW-0812">Transmembrane</keyword>
<proteinExistence type="predicted"/>
<dbReference type="Proteomes" id="UP000253426">
    <property type="component" value="Unassembled WGS sequence"/>
</dbReference>
<feature type="transmembrane region" description="Helical" evidence="1">
    <location>
        <begin position="21"/>
        <end position="39"/>
    </location>
</feature>
<evidence type="ECO:0000313" key="3">
    <source>
        <dbReference type="Proteomes" id="UP000253426"/>
    </source>
</evidence>
<keyword evidence="3" id="KW-1185">Reference proteome</keyword>
<dbReference type="PANTHER" id="PTHR37305:SF1">
    <property type="entry name" value="MEMBRANE PROTEIN"/>
    <property type="match status" value="1"/>
</dbReference>
<feature type="transmembrane region" description="Helical" evidence="1">
    <location>
        <begin position="114"/>
        <end position="138"/>
    </location>
</feature>
<feature type="transmembrane region" description="Helical" evidence="1">
    <location>
        <begin position="68"/>
        <end position="93"/>
    </location>
</feature>
<reference evidence="2 3" key="1">
    <citation type="submission" date="2018-06" db="EMBL/GenBank/DDBJ databases">
        <title>Genomic Encyclopedia of Type Strains, Phase IV (KMG-IV): sequencing the most valuable type-strain genomes for metagenomic binning, comparative biology and taxonomic classification.</title>
        <authorList>
            <person name="Goeker M."/>
        </authorList>
    </citation>
    <scope>NUCLEOTIDE SEQUENCE [LARGE SCALE GENOMIC DNA]</scope>
    <source>
        <strain evidence="2 3">DSM 25532</strain>
    </source>
</reference>
<gene>
    <name evidence="2" type="ORF">DES53_109198</name>
</gene>
<sequence>MRLFFTQWGAEVRKMLERKRTYIGFGAFVVMELVIYWLLQGKTVGTMIRRGIVRQGESAEYYYSAYTLGMIVLALSLLLAAVFIALVAGDVVAKESEDGNLRMVLARPISRLRLLFIKFLSCAVFSVVLVQFLVWSVLLTGIALRGFGGGMIFGIPEDNVVMMYDGPEALQRYAMGSVGIAMSMVGVGSLAFMLSCFRIKPVAATISAVAYLLVDWILYQTRLLDDYRPWMLTHYMSTWRFLFLENIPWVRIVRNYSILCGASFSLFVVGAAVFESRDLKS</sequence>